<evidence type="ECO:0000313" key="2">
    <source>
        <dbReference type="EMBL" id="HIY88866.1"/>
    </source>
</evidence>
<dbReference type="InterPro" id="IPR025343">
    <property type="entry name" value="DUF4099"/>
</dbReference>
<reference evidence="2" key="2">
    <citation type="submission" date="2021-04" db="EMBL/GenBank/DDBJ databases">
        <authorList>
            <person name="Gilroy R."/>
        </authorList>
    </citation>
    <scope>NUCLEOTIDE SEQUENCE</scope>
    <source>
        <strain evidence="2">Gambia2-208</strain>
    </source>
</reference>
<evidence type="ECO:0000259" key="1">
    <source>
        <dbReference type="Pfam" id="PF13351"/>
    </source>
</evidence>
<evidence type="ECO:0000313" key="3">
    <source>
        <dbReference type="Proteomes" id="UP000886851"/>
    </source>
</evidence>
<sequence>MKQVRFEEHEVPYKVLGQFGLTREMIEDLPLFALEDIGRGRRSPVLPIRVSDEDGQTIKSRTRFALVRLDDGKVDVVFYPVLESSPLEQYNEEQQKQLMEGKAILAQVETAEGRQKMFVQIDPGTRQVMSVATPIIGRNLQVLSDEMRLGPAEIRSIQNGEPLTFLVDDETVTVGIDLNDRTGLRFCEGDSQKWKEQGKREWDKYTFGCYGCWVTDEDGNLDYVPEEQYTEELWNEQKKSAERHAASLRK</sequence>
<reference evidence="2" key="1">
    <citation type="journal article" date="2021" name="PeerJ">
        <title>Extensive microbial diversity within the chicken gut microbiome revealed by metagenomics and culture.</title>
        <authorList>
            <person name="Gilroy R."/>
            <person name="Ravi A."/>
            <person name="Getino M."/>
            <person name="Pursley I."/>
            <person name="Horton D.L."/>
            <person name="Alikhan N.F."/>
            <person name="Baker D."/>
            <person name="Gharbi K."/>
            <person name="Hall N."/>
            <person name="Watson M."/>
            <person name="Adriaenssens E.M."/>
            <person name="Foster-Nyarko E."/>
            <person name="Jarju S."/>
            <person name="Secka A."/>
            <person name="Antonio M."/>
            <person name="Oren A."/>
            <person name="Chaudhuri R.R."/>
            <person name="La Ragione R."/>
            <person name="Hildebrand F."/>
            <person name="Pallen M.J."/>
        </authorList>
    </citation>
    <scope>NUCLEOTIDE SEQUENCE</scope>
    <source>
        <strain evidence="2">Gambia2-208</strain>
    </source>
</reference>
<dbReference type="Proteomes" id="UP000886851">
    <property type="component" value="Unassembled WGS sequence"/>
</dbReference>
<dbReference type="Pfam" id="PF13351">
    <property type="entry name" value="DUF4099"/>
    <property type="match status" value="1"/>
</dbReference>
<organism evidence="2 3">
    <name type="scientific">Candidatus Bacteroides pullicola</name>
    <dbReference type="NCBI Taxonomy" id="2838475"/>
    <lineage>
        <taxon>Bacteria</taxon>
        <taxon>Pseudomonadati</taxon>
        <taxon>Bacteroidota</taxon>
        <taxon>Bacteroidia</taxon>
        <taxon>Bacteroidales</taxon>
        <taxon>Bacteroidaceae</taxon>
        <taxon>Bacteroides</taxon>
    </lineage>
</organism>
<name>A0A9D1ZJW4_9BACE</name>
<proteinExistence type="predicted"/>
<gene>
    <name evidence="2" type="ORF">H9824_09210</name>
</gene>
<comment type="caution">
    <text evidence="2">The sequence shown here is derived from an EMBL/GenBank/DDBJ whole genome shotgun (WGS) entry which is preliminary data.</text>
</comment>
<accession>A0A9D1ZJW4</accession>
<dbReference type="EMBL" id="DXCV01000061">
    <property type="protein sequence ID" value="HIY88866.1"/>
    <property type="molecule type" value="Genomic_DNA"/>
</dbReference>
<protein>
    <submittedName>
        <fullName evidence="2">DUF4099 domain-containing protein</fullName>
    </submittedName>
</protein>
<dbReference type="AlphaFoldDB" id="A0A9D1ZJW4"/>
<feature type="domain" description="DUF4099" evidence="1">
    <location>
        <begin position="6"/>
        <end position="87"/>
    </location>
</feature>